<protein>
    <recommendedName>
        <fullName evidence="1">Reverse transcriptase domain-containing protein</fullName>
    </recommendedName>
</protein>
<reference evidence="2" key="1">
    <citation type="submission" date="2021-02" db="EMBL/GenBank/DDBJ databases">
        <authorList>
            <person name="Nowell W R."/>
        </authorList>
    </citation>
    <scope>NUCLEOTIDE SEQUENCE</scope>
</reference>
<dbReference type="Proteomes" id="UP000663870">
    <property type="component" value="Unassembled WGS sequence"/>
</dbReference>
<dbReference type="PROSITE" id="PS50878">
    <property type="entry name" value="RT_POL"/>
    <property type="match status" value="1"/>
</dbReference>
<dbReference type="Proteomes" id="UP000663854">
    <property type="component" value="Unassembled WGS sequence"/>
</dbReference>
<evidence type="ECO:0000313" key="2">
    <source>
        <dbReference type="EMBL" id="CAF1459309.1"/>
    </source>
</evidence>
<keyword evidence="5" id="KW-1185">Reference proteome</keyword>
<evidence type="ECO:0000313" key="3">
    <source>
        <dbReference type="EMBL" id="CAF1641502.1"/>
    </source>
</evidence>
<dbReference type="AlphaFoldDB" id="A0A815Q785"/>
<evidence type="ECO:0000313" key="5">
    <source>
        <dbReference type="Proteomes" id="UP000663870"/>
    </source>
</evidence>
<evidence type="ECO:0000259" key="1">
    <source>
        <dbReference type="PROSITE" id="PS50878"/>
    </source>
</evidence>
<proteinExistence type="predicted"/>
<dbReference type="Pfam" id="PF26215">
    <property type="entry name" value="HTH_animal"/>
    <property type="match status" value="1"/>
</dbReference>
<feature type="domain" description="Reverse transcriptase" evidence="1">
    <location>
        <begin position="1"/>
        <end position="151"/>
    </location>
</feature>
<dbReference type="InterPro" id="IPR058912">
    <property type="entry name" value="HTH_animal"/>
</dbReference>
<accession>A0A815Q785</accession>
<gene>
    <name evidence="3" type="ORF">JXQ802_LOCUS53267</name>
    <name evidence="2" type="ORF">PYM288_LOCUS36881</name>
</gene>
<dbReference type="PANTHER" id="PTHR21301:SF10">
    <property type="entry name" value="REVERSE TRANSCRIPTASE DOMAIN-CONTAINING PROTEIN"/>
    <property type="match status" value="1"/>
</dbReference>
<organism evidence="2 4">
    <name type="scientific">Rotaria sordida</name>
    <dbReference type="NCBI Taxonomy" id="392033"/>
    <lineage>
        <taxon>Eukaryota</taxon>
        <taxon>Metazoa</taxon>
        <taxon>Spiralia</taxon>
        <taxon>Gnathifera</taxon>
        <taxon>Rotifera</taxon>
        <taxon>Eurotatoria</taxon>
        <taxon>Bdelloidea</taxon>
        <taxon>Philodinida</taxon>
        <taxon>Philodinidae</taxon>
        <taxon>Rotaria</taxon>
    </lineage>
</organism>
<dbReference type="InterPro" id="IPR000477">
    <property type="entry name" value="RT_dom"/>
</dbReference>
<evidence type="ECO:0000313" key="4">
    <source>
        <dbReference type="Proteomes" id="UP000663854"/>
    </source>
</evidence>
<sequence>MIPRQGALEVLLQFLERNLRNNKIGTLRIDDIMRMARLVLDTNIFAYENKYYRQIRGGAMGSAFTQTLANIYMLDWEQQLMHDQQADQEIDGRYIDDVFMTTNLTHDQIKIRLDNAHREDPNIRISYSIQSTIDFLDVTVNNEHSHLKTSIFHKSAAEPSVLPYTSDHPRHVFRNIPYAALLRAARICSNVEDFDMERIRIDLSLLLNEYPPSFISKHFHRFFEINQTMAVFERLDSQVYYQLHQQLLHKPTRREQQLQQATGDIDVLPEVLQRKKPWDSNVMYVKYNFESGPRLAFQRDFRTWWKKHFAYKGSNVEHVQLKFAVKTNYTLEDMFIRKKPPSAMLKRKPTNVLQQAT</sequence>
<name>A0A815Q785_9BILA</name>
<dbReference type="EMBL" id="CAJNOH010007501">
    <property type="protein sequence ID" value="CAF1459309.1"/>
    <property type="molecule type" value="Genomic_DNA"/>
</dbReference>
<comment type="caution">
    <text evidence="2">The sequence shown here is derived from an EMBL/GenBank/DDBJ whole genome shotgun (WGS) entry which is preliminary data.</text>
</comment>
<dbReference type="EMBL" id="CAJNOL010009158">
    <property type="protein sequence ID" value="CAF1641502.1"/>
    <property type="molecule type" value="Genomic_DNA"/>
</dbReference>
<dbReference type="PANTHER" id="PTHR21301">
    <property type="entry name" value="REVERSE TRANSCRIPTASE"/>
    <property type="match status" value="1"/>
</dbReference>